<dbReference type="EMBL" id="LGRX02020826">
    <property type="protein sequence ID" value="KAK3257233.1"/>
    <property type="molecule type" value="Genomic_DNA"/>
</dbReference>
<evidence type="ECO:0000256" key="1">
    <source>
        <dbReference type="ARBA" id="ARBA00004123"/>
    </source>
</evidence>
<reference evidence="7 8" key="1">
    <citation type="journal article" date="2015" name="Genome Biol. Evol.">
        <title>Comparative Genomics of a Bacterivorous Green Alga Reveals Evolutionary Causalities and Consequences of Phago-Mixotrophic Mode of Nutrition.</title>
        <authorList>
            <person name="Burns J.A."/>
            <person name="Paasch A."/>
            <person name="Narechania A."/>
            <person name="Kim E."/>
        </authorList>
    </citation>
    <scope>NUCLEOTIDE SEQUENCE [LARGE SCALE GENOMIC DNA]</scope>
    <source>
        <strain evidence="7 8">PLY_AMNH</strain>
    </source>
</reference>
<sequence>MCVLNGRNTTAEFGEADCTDLTQAVDDARIGNQLKTYVKNERNKFLESSDTAFDEWEFASVSHKRIMYTQWCAEAWEKLTMEKSDNINQTFIDKGMTLAADGSEDHLLKLRGLEDMKFPTERPPPPPPRLTKKERREAALAQAIEENTSFSSQVMEAEKVRIMEKKRLADEKATRKEVAAQKKLAGMAKQAAKDAAAALRDAQAARLLVAAVPCDAHQEQEKTQPSAQGPKSTPRAKFSSEQVKKLEEAFHVSSCLDAARRANLAATLNVTEKQCTNWFNNQRAKMRKNVQ</sequence>
<evidence type="ECO:0000313" key="8">
    <source>
        <dbReference type="Proteomes" id="UP001190700"/>
    </source>
</evidence>
<organism evidence="7 8">
    <name type="scientific">Cymbomonas tetramitiformis</name>
    <dbReference type="NCBI Taxonomy" id="36881"/>
    <lineage>
        <taxon>Eukaryota</taxon>
        <taxon>Viridiplantae</taxon>
        <taxon>Chlorophyta</taxon>
        <taxon>Pyramimonadophyceae</taxon>
        <taxon>Pyramimonadales</taxon>
        <taxon>Pyramimonadaceae</taxon>
        <taxon>Cymbomonas</taxon>
    </lineage>
</organism>
<feature type="domain" description="Homeobox" evidence="6">
    <location>
        <begin position="229"/>
        <end position="289"/>
    </location>
</feature>
<proteinExistence type="predicted"/>
<dbReference type="PROSITE" id="PS50071">
    <property type="entry name" value="HOMEOBOX_2"/>
    <property type="match status" value="1"/>
</dbReference>
<dbReference type="GO" id="GO:0003677">
    <property type="term" value="F:DNA binding"/>
    <property type="evidence" value="ECO:0007669"/>
    <property type="project" value="UniProtKB-UniRule"/>
</dbReference>
<dbReference type="InterPro" id="IPR050720">
    <property type="entry name" value="Engrailed_Homeobox_TFs"/>
</dbReference>
<evidence type="ECO:0000256" key="5">
    <source>
        <dbReference type="SAM" id="MobiDB-lite"/>
    </source>
</evidence>
<dbReference type="PANTHER" id="PTHR24341:SF6">
    <property type="entry name" value="HOMEOBOX PROTEIN INVECTED"/>
    <property type="match status" value="1"/>
</dbReference>
<feature type="region of interest" description="Disordered" evidence="5">
    <location>
        <begin position="216"/>
        <end position="240"/>
    </location>
</feature>
<evidence type="ECO:0000256" key="4">
    <source>
        <dbReference type="RuleBase" id="RU000682"/>
    </source>
</evidence>
<keyword evidence="3 4" id="KW-0238">DNA-binding</keyword>
<comment type="subcellular location">
    <subcellularLocation>
        <location evidence="1 3 4">Nucleus</location>
    </subcellularLocation>
</comment>
<gene>
    <name evidence="7" type="ORF">CYMTET_33671</name>
</gene>
<dbReference type="SUPFAM" id="SSF46689">
    <property type="entry name" value="Homeodomain-like"/>
    <property type="match status" value="1"/>
</dbReference>
<dbReference type="GO" id="GO:0005634">
    <property type="term" value="C:nucleus"/>
    <property type="evidence" value="ECO:0007669"/>
    <property type="project" value="UniProtKB-SubCell"/>
</dbReference>
<keyword evidence="2 3" id="KW-0539">Nucleus</keyword>
<name>A0AAE0FD71_9CHLO</name>
<evidence type="ECO:0000313" key="7">
    <source>
        <dbReference type="EMBL" id="KAK3257233.1"/>
    </source>
</evidence>
<evidence type="ECO:0000259" key="6">
    <source>
        <dbReference type="PROSITE" id="PS50071"/>
    </source>
</evidence>
<feature type="DNA-binding region" description="Homeobox" evidence="3">
    <location>
        <begin position="231"/>
        <end position="290"/>
    </location>
</feature>
<dbReference type="InterPro" id="IPR001356">
    <property type="entry name" value="HD"/>
</dbReference>
<dbReference type="Proteomes" id="UP001190700">
    <property type="component" value="Unassembled WGS sequence"/>
</dbReference>
<keyword evidence="3 4" id="KW-0371">Homeobox</keyword>
<comment type="caution">
    <text evidence="7">The sequence shown here is derived from an EMBL/GenBank/DDBJ whole genome shotgun (WGS) entry which is preliminary data.</text>
</comment>
<dbReference type="SMART" id="SM00389">
    <property type="entry name" value="HOX"/>
    <property type="match status" value="1"/>
</dbReference>
<dbReference type="PANTHER" id="PTHR24341">
    <property type="entry name" value="HOMEOBOX PROTEIN ENGRAILED"/>
    <property type="match status" value="1"/>
</dbReference>
<protein>
    <recommendedName>
        <fullName evidence="6">Homeobox domain-containing protein</fullName>
    </recommendedName>
</protein>
<dbReference type="GO" id="GO:0006357">
    <property type="term" value="P:regulation of transcription by RNA polymerase II"/>
    <property type="evidence" value="ECO:0007669"/>
    <property type="project" value="TreeGrafter"/>
</dbReference>
<evidence type="ECO:0000256" key="3">
    <source>
        <dbReference type="PROSITE-ProRule" id="PRU00108"/>
    </source>
</evidence>
<dbReference type="AlphaFoldDB" id="A0AAE0FD71"/>
<dbReference type="Gene3D" id="1.10.10.60">
    <property type="entry name" value="Homeodomain-like"/>
    <property type="match status" value="1"/>
</dbReference>
<accession>A0AAE0FD71</accession>
<dbReference type="Pfam" id="PF00046">
    <property type="entry name" value="Homeodomain"/>
    <property type="match status" value="1"/>
</dbReference>
<keyword evidence="8" id="KW-1185">Reference proteome</keyword>
<evidence type="ECO:0000256" key="2">
    <source>
        <dbReference type="ARBA" id="ARBA00023242"/>
    </source>
</evidence>
<dbReference type="InterPro" id="IPR009057">
    <property type="entry name" value="Homeodomain-like_sf"/>
</dbReference>
<dbReference type="CDD" id="cd00086">
    <property type="entry name" value="homeodomain"/>
    <property type="match status" value="1"/>
</dbReference>